<reference evidence="2" key="1">
    <citation type="submission" date="2020-11" db="EMBL/GenBank/DDBJ databases">
        <title>Gallus gallus (Chicken) genome, bGalGal1, GRCg7b, maternal haplotype autosomes + Z &amp; W.</title>
        <authorList>
            <person name="Warren W."/>
            <person name="Formenti G."/>
            <person name="Fedrigo O."/>
            <person name="Haase B."/>
            <person name="Mountcastle J."/>
            <person name="Balacco J."/>
            <person name="Tracey A."/>
            <person name="Schneider V."/>
            <person name="Okimoto R."/>
            <person name="Cheng H."/>
            <person name="Hawken R."/>
            <person name="Howe K."/>
            <person name="Jarvis E.D."/>
        </authorList>
    </citation>
    <scope>NUCLEOTIDE SEQUENCE [LARGE SCALE GENOMIC DNA]</scope>
    <source>
        <strain evidence="2">Broiler</strain>
    </source>
</reference>
<evidence type="ECO:0000313" key="3">
    <source>
        <dbReference type="Proteomes" id="UP000000539"/>
    </source>
</evidence>
<name>A0A8V0Y4S2_CHICK</name>
<dbReference type="Ensembl" id="ENSGALT00010021845.1">
    <property type="protein sequence ID" value="ENSGALP00010012502.1"/>
    <property type="gene ID" value="ENSGALG00010009146.1"/>
</dbReference>
<dbReference type="GO" id="GO:0006955">
    <property type="term" value="P:immune response"/>
    <property type="evidence" value="ECO:0007669"/>
    <property type="project" value="InterPro"/>
</dbReference>
<reference evidence="2" key="2">
    <citation type="submission" date="2025-08" db="UniProtKB">
        <authorList>
            <consortium name="Ensembl"/>
        </authorList>
    </citation>
    <scope>IDENTIFICATION</scope>
    <source>
        <strain evidence="2">broiler</strain>
    </source>
</reference>
<keyword evidence="1" id="KW-0732">Signal</keyword>
<dbReference type="InterPro" id="IPR036048">
    <property type="entry name" value="Interleukin_8-like_sf"/>
</dbReference>
<proteinExistence type="predicted"/>
<feature type="signal peptide" evidence="1">
    <location>
        <begin position="1"/>
        <end position="31"/>
    </location>
</feature>
<keyword evidence="3" id="KW-1185">Reference proteome</keyword>
<dbReference type="AlphaFoldDB" id="A0A8V0Y4S2"/>
<evidence type="ECO:0000313" key="2">
    <source>
        <dbReference type="Ensembl" id="ENSGALP00010012502.1"/>
    </source>
</evidence>
<sequence length="97" mass="10492">MRVLARGGTGATALPWMVLLLLLVMMSMSQAAILEVNGNLNCRCVKTTSDYISPKRYDSIELRPVGSTCRRIEIICAVAPLSCKQCSAAPCLQCSLN</sequence>
<dbReference type="GO" id="GO:0008009">
    <property type="term" value="F:chemokine activity"/>
    <property type="evidence" value="ECO:0007669"/>
    <property type="project" value="InterPro"/>
</dbReference>
<dbReference type="GeneTree" id="ENSGT00530000064292"/>
<accession>A0A8V0Y4S2</accession>
<feature type="chain" id="PRO_5036488554" evidence="1">
    <location>
        <begin position="32"/>
        <end position="97"/>
    </location>
</feature>
<dbReference type="SUPFAM" id="SSF54117">
    <property type="entry name" value="Interleukin 8-like chemokines"/>
    <property type="match status" value="1"/>
</dbReference>
<organism evidence="2 3">
    <name type="scientific">Gallus gallus</name>
    <name type="common">Chicken</name>
    <dbReference type="NCBI Taxonomy" id="9031"/>
    <lineage>
        <taxon>Eukaryota</taxon>
        <taxon>Metazoa</taxon>
        <taxon>Chordata</taxon>
        <taxon>Craniata</taxon>
        <taxon>Vertebrata</taxon>
        <taxon>Euteleostomi</taxon>
        <taxon>Archelosauria</taxon>
        <taxon>Archosauria</taxon>
        <taxon>Dinosauria</taxon>
        <taxon>Saurischia</taxon>
        <taxon>Theropoda</taxon>
        <taxon>Coelurosauria</taxon>
        <taxon>Aves</taxon>
        <taxon>Neognathae</taxon>
        <taxon>Galloanserae</taxon>
        <taxon>Galliformes</taxon>
        <taxon>Phasianidae</taxon>
        <taxon>Phasianinae</taxon>
        <taxon>Gallus</taxon>
    </lineage>
</organism>
<dbReference type="GO" id="GO:0005576">
    <property type="term" value="C:extracellular region"/>
    <property type="evidence" value="ECO:0007669"/>
    <property type="project" value="InterPro"/>
</dbReference>
<dbReference type="Proteomes" id="UP000000539">
    <property type="component" value="Chromosome 4"/>
</dbReference>
<evidence type="ECO:0000256" key="1">
    <source>
        <dbReference type="SAM" id="SignalP"/>
    </source>
</evidence>
<reference evidence="2" key="3">
    <citation type="submission" date="2025-09" db="UniProtKB">
        <authorList>
            <consortium name="Ensembl"/>
        </authorList>
    </citation>
    <scope>IDENTIFICATION</scope>
    <source>
        <strain evidence="2">broiler</strain>
    </source>
</reference>
<protein>
    <submittedName>
        <fullName evidence="2">C-X-C motif chemokine ligand 13-like 3</fullName>
    </submittedName>
</protein>
<gene>
    <name evidence="2" type="primary">CXCL13L3</name>
</gene>
<dbReference type="Gene3D" id="2.40.50.40">
    <property type="match status" value="1"/>
</dbReference>